<accession>A0A940M8Q8</accession>
<evidence type="ECO:0000313" key="1">
    <source>
        <dbReference type="EMBL" id="MBP0456362.1"/>
    </source>
</evidence>
<protein>
    <submittedName>
        <fullName evidence="1">WXG100 family type VII secretion target</fullName>
    </submittedName>
</protein>
<dbReference type="Pfam" id="PF06013">
    <property type="entry name" value="WXG100"/>
    <property type="match status" value="1"/>
</dbReference>
<dbReference type="RefSeq" id="WP_209338146.1">
    <property type="nucleotide sequence ID" value="NZ_JAGIQL010000004.1"/>
</dbReference>
<dbReference type="InterPro" id="IPR036689">
    <property type="entry name" value="ESAT-6-like_sf"/>
</dbReference>
<dbReference type="InterPro" id="IPR010310">
    <property type="entry name" value="T7SS_ESAT-6-like"/>
</dbReference>
<organism evidence="1 2">
    <name type="scientific">Streptomyces montanisoli</name>
    <dbReference type="NCBI Taxonomy" id="2798581"/>
    <lineage>
        <taxon>Bacteria</taxon>
        <taxon>Bacillati</taxon>
        <taxon>Actinomycetota</taxon>
        <taxon>Actinomycetes</taxon>
        <taxon>Kitasatosporales</taxon>
        <taxon>Streptomycetaceae</taxon>
        <taxon>Streptomyces</taxon>
    </lineage>
</organism>
<proteinExistence type="predicted"/>
<comment type="caution">
    <text evidence="1">The sequence shown here is derived from an EMBL/GenBank/DDBJ whole genome shotgun (WGS) entry which is preliminary data.</text>
</comment>
<dbReference type="Proteomes" id="UP000670475">
    <property type="component" value="Unassembled WGS sequence"/>
</dbReference>
<name>A0A940M8Q8_9ACTN</name>
<dbReference type="Gene3D" id="1.10.287.1060">
    <property type="entry name" value="ESAT-6-like"/>
    <property type="match status" value="1"/>
</dbReference>
<sequence>MSLTTLVEAQSELEALATDLDRELKTLDGVVKGLAEKWKGETKGAFETTYTEWRKASTELHRALRALHKAAGTAHGNYSSAKTANRTMWGGR</sequence>
<gene>
    <name evidence="1" type="ORF">JFN87_02440</name>
</gene>
<dbReference type="SUPFAM" id="SSF140453">
    <property type="entry name" value="EsxAB dimer-like"/>
    <property type="match status" value="1"/>
</dbReference>
<keyword evidence="2" id="KW-1185">Reference proteome</keyword>
<dbReference type="EMBL" id="JAGIQL010000004">
    <property type="protein sequence ID" value="MBP0456362.1"/>
    <property type="molecule type" value="Genomic_DNA"/>
</dbReference>
<reference evidence="1" key="1">
    <citation type="submission" date="2021-03" db="EMBL/GenBank/DDBJ databases">
        <title>Whole genome sequence of Streptomyces bomunensis MMS17-BM035.</title>
        <authorList>
            <person name="Lee J.H."/>
        </authorList>
    </citation>
    <scope>NUCLEOTIDE SEQUENCE</scope>
    <source>
        <strain evidence="1">MMS17-BM035</strain>
    </source>
</reference>
<dbReference type="AlphaFoldDB" id="A0A940M8Q8"/>
<evidence type="ECO:0000313" key="2">
    <source>
        <dbReference type="Proteomes" id="UP000670475"/>
    </source>
</evidence>